<dbReference type="GO" id="GO:0061632">
    <property type="term" value="F:RNA lariat debranching enzyme activator activity"/>
    <property type="evidence" value="ECO:0007669"/>
    <property type="project" value="TreeGrafter"/>
</dbReference>
<dbReference type="InterPro" id="IPR040194">
    <property type="entry name" value="Cwf19-like"/>
</dbReference>
<proteinExistence type="predicted"/>
<dbReference type="PANTHER" id="PTHR12072">
    <property type="entry name" value="CWF19, CELL CYCLE CONTROL PROTEIN"/>
    <property type="match status" value="1"/>
</dbReference>
<reference evidence="4 5" key="1">
    <citation type="submission" date="2015-07" db="EMBL/GenBank/DDBJ databases">
        <title>Comparative genomics of the Sigatoka disease complex on banana suggests a link between parallel evolutionary changes in Pseudocercospora fijiensis and Pseudocercospora eumusae and increased virulence on the banana host.</title>
        <authorList>
            <person name="Chang T.-C."/>
            <person name="Salvucci A."/>
            <person name="Crous P.W."/>
            <person name="Stergiopoulos I."/>
        </authorList>
    </citation>
    <scope>NUCLEOTIDE SEQUENCE [LARGE SCALE GENOMIC DNA]</scope>
    <source>
        <strain evidence="4 5">CBS 116634</strain>
    </source>
</reference>
<gene>
    <name evidence="4" type="ORF">AC579_4238</name>
</gene>
<dbReference type="PANTHER" id="PTHR12072:SF4">
    <property type="entry name" value="CWF19-LIKE PROTEIN 1"/>
    <property type="match status" value="1"/>
</dbReference>
<dbReference type="CDD" id="cd07380">
    <property type="entry name" value="MPP_CWF19_N"/>
    <property type="match status" value="1"/>
</dbReference>
<dbReference type="EMBL" id="LFZO01000117">
    <property type="protein sequence ID" value="KXT13470.1"/>
    <property type="molecule type" value="Genomic_DNA"/>
</dbReference>
<dbReference type="AlphaFoldDB" id="A0A139IFH8"/>
<feature type="domain" description="Cwf19-like C-terminal" evidence="3">
    <location>
        <begin position="323"/>
        <end position="453"/>
    </location>
</feature>
<evidence type="ECO:0008006" key="6">
    <source>
        <dbReference type="Google" id="ProtNLM"/>
    </source>
</evidence>
<protein>
    <recommendedName>
        <fullName evidence="6">Cwf19-like C-terminal domain-containing protein</fullName>
    </recommendedName>
</protein>
<dbReference type="STRING" id="113226.A0A139IFH8"/>
<dbReference type="Pfam" id="PF04677">
    <property type="entry name" value="CwfJ_C_1"/>
    <property type="match status" value="1"/>
</dbReference>
<feature type="compositionally biased region" description="Basic residues" evidence="1">
    <location>
        <begin position="308"/>
        <end position="318"/>
    </location>
</feature>
<evidence type="ECO:0000259" key="3">
    <source>
        <dbReference type="Pfam" id="PF04677"/>
    </source>
</evidence>
<dbReference type="InterPro" id="IPR006768">
    <property type="entry name" value="Cwf19-like_C_dom-1"/>
</dbReference>
<organism evidence="4 5">
    <name type="scientific">Pseudocercospora musae</name>
    <dbReference type="NCBI Taxonomy" id="113226"/>
    <lineage>
        <taxon>Eukaryota</taxon>
        <taxon>Fungi</taxon>
        <taxon>Dikarya</taxon>
        <taxon>Ascomycota</taxon>
        <taxon>Pezizomycotina</taxon>
        <taxon>Dothideomycetes</taxon>
        <taxon>Dothideomycetidae</taxon>
        <taxon>Mycosphaerellales</taxon>
        <taxon>Mycosphaerellaceae</taxon>
        <taxon>Pseudocercospora</taxon>
    </lineage>
</organism>
<sequence length="560" mass="62718">MASKMHASPLPMQLQHKLTPYSVVIGSVNGRLAEVFEKVGALNQKHHFAICIIAGNLFADPDNASDAENEQVAKLIKGDIEVLVPTYFALGDRALPPAVVEKVTNDGGELCPNLSVLGRKVSIKTADGMKLVAIGGKYSQAEDESMDEYAPVYTDRDIESAKDFKDADILITSEWPAGVVHGSRSKYDGQVPTGVHNLGELVSALKPRYHFSTSAAFFEREPFFHNVPAPRPITRFLSFAPYGNPAKQKALYAFSLEASAPPPDQLPAGTTASPFTLTQKKRKLDSQEESFNSFRFSNGDTYQPHNGHDRRIKRHRRRDPVRKDPMACYFCISNNEDEAHMVADIGTEVYLTVAKGPLTTPQTFPGLDMPCHMLIIPLQHAPTIRALDSENREATHTEMKRYRTALHNMCSAKSTRGESGEAQLGAVTWEISRGGGVHLHWQFLPVPVDMVKKRLVEAAFVTEAENRKYPKFLKEGDAGLEEAREGHYFRAMIWSEGYETEILLPLTEEFNFDLQFARRVLGKLLGLESRSHWKDVVQTKDDEMKDKDKFEEAFAEFKYE</sequence>
<dbReference type="Proteomes" id="UP000073492">
    <property type="component" value="Unassembled WGS sequence"/>
</dbReference>
<dbReference type="SUPFAM" id="SSF54197">
    <property type="entry name" value="HIT-like"/>
    <property type="match status" value="1"/>
</dbReference>
<evidence type="ECO:0000256" key="1">
    <source>
        <dbReference type="SAM" id="MobiDB-lite"/>
    </source>
</evidence>
<dbReference type="Gene3D" id="3.30.428.10">
    <property type="entry name" value="HIT-like"/>
    <property type="match status" value="1"/>
</dbReference>
<feature type="compositionally biased region" description="Polar residues" evidence="1">
    <location>
        <begin position="295"/>
        <end position="304"/>
    </location>
</feature>
<dbReference type="GO" id="GO:0000398">
    <property type="term" value="P:mRNA splicing, via spliceosome"/>
    <property type="evidence" value="ECO:0007669"/>
    <property type="project" value="TreeGrafter"/>
</dbReference>
<accession>A0A139IFH8</accession>
<evidence type="ECO:0000313" key="4">
    <source>
        <dbReference type="EMBL" id="KXT13470.1"/>
    </source>
</evidence>
<dbReference type="GO" id="GO:0071014">
    <property type="term" value="C:post-mRNA release spliceosomal complex"/>
    <property type="evidence" value="ECO:0007669"/>
    <property type="project" value="TreeGrafter"/>
</dbReference>
<dbReference type="OrthoDB" id="444325at2759"/>
<evidence type="ECO:0000259" key="2">
    <source>
        <dbReference type="Pfam" id="PF04676"/>
    </source>
</evidence>
<name>A0A139IFH8_9PEZI</name>
<dbReference type="Pfam" id="PF04676">
    <property type="entry name" value="CwfJ_C_2"/>
    <property type="match status" value="1"/>
</dbReference>
<evidence type="ECO:0000313" key="5">
    <source>
        <dbReference type="Proteomes" id="UP000073492"/>
    </source>
</evidence>
<comment type="caution">
    <text evidence="4">The sequence shown here is derived from an EMBL/GenBank/DDBJ whole genome shotgun (WGS) entry which is preliminary data.</text>
</comment>
<keyword evidence="5" id="KW-1185">Reference proteome</keyword>
<dbReference type="InterPro" id="IPR006767">
    <property type="entry name" value="Cwf19-like_C_dom-2"/>
</dbReference>
<feature type="region of interest" description="Disordered" evidence="1">
    <location>
        <begin position="295"/>
        <end position="318"/>
    </location>
</feature>
<feature type="domain" description="Cwf19-like protein C-terminal" evidence="2">
    <location>
        <begin position="498"/>
        <end position="558"/>
    </location>
</feature>
<dbReference type="InterPro" id="IPR036265">
    <property type="entry name" value="HIT-like_sf"/>
</dbReference>